<dbReference type="AlphaFoldDB" id="A0A0F6CK41"/>
<dbReference type="SUPFAM" id="SSF48300">
    <property type="entry name" value="Ribosomal protein L7/12, oligomerisation (N-terminal) domain"/>
    <property type="match status" value="1"/>
</dbReference>
<dbReference type="HOGENOM" id="CLU_086499_3_2_14"/>
<dbReference type="InterPro" id="IPR036235">
    <property type="entry name" value="Ribosomal_bL12_oligo_N_sf"/>
</dbReference>
<dbReference type="Pfam" id="PF16320">
    <property type="entry name" value="Ribosomal_L12_N"/>
    <property type="match status" value="1"/>
</dbReference>
<keyword evidence="3 4" id="KW-0687">Ribonucleoprotein</keyword>
<dbReference type="GO" id="GO:0006412">
    <property type="term" value="P:translation"/>
    <property type="evidence" value="ECO:0007669"/>
    <property type="project" value="UniProtKB-UniRule"/>
</dbReference>
<dbReference type="NCBIfam" id="TIGR00855">
    <property type="entry name" value="L12"/>
    <property type="match status" value="1"/>
</dbReference>
<comment type="similarity">
    <text evidence="1 4">Belongs to the bacterial ribosomal protein bL12 family.</text>
</comment>
<accession>A0A0F6CK41</accession>
<dbReference type="CDD" id="cd00387">
    <property type="entry name" value="Ribosomal_L7_L12"/>
    <property type="match status" value="1"/>
</dbReference>
<evidence type="ECO:0000313" key="8">
    <source>
        <dbReference type="Proteomes" id="UP000018735"/>
    </source>
</evidence>
<feature type="domain" description="Large ribosomal subunit protein bL12 oligomerization" evidence="6">
    <location>
        <begin position="5"/>
        <end position="51"/>
    </location>
</feature>
<comment type="subunit">
    <text evidence="4">Homodimer. Part of the ribosomal stalk of the 50S ribosomal subunit. Forms a multimeric L10(L12)X complex, where L10 forms an elongated spine to which 2 to 4 L12 dimers bind in a sequential fashion. Binds GTP-bound translation factors.</text>
</comment>
<dbReference type="Proteomes" id="UP000018735">
    <property type="component" value="Chromosome"/>
</dbReference>
<dbReference type="HAMAP" id="MF_00368">
    <property type="entry name" value="Ribosomal_bL12"/>
    <property type="match status" value="1"/>
</dbReference>
<dbReference type="InterPro" id="IPR013823">
    <property type="entry name" value="Ribosomal_bL12_C"/>
</dbReference>
<dbReference type="RefSeq" id="WP_014574436.1">
    <property type="nucleotide sequence ID" value="NC_023030.2"/>
</dbReference>
<evidence type="ECO:0000256" key="3">
    <source>
        <dbReference type="ARBA" id="ARBA00023274"/>
    </source>
</evidence>
<evidence type="ECO:0000313" key="7">
    <source>
        <dbReference type="EMBL" id="AHB99463.1"/>
    </source>
</evidence>
<proteinExistence type="inferred from homology"/>
<evidence type="ECO:0000256" key="2">
    <source>
        <dbReference type="ARBA" id="ARBA00022980"/>
    </source>
</evidence>
<dbReference type="GO" id="GO:0003729">
    <property type="term" value="F:mRNA binding"/>
    <property type="evidence" value="ECO:0007669"/>
    <property type="project" value="TreeGrafter"/>
</dbReference>
<dbReference type="InterPro" id="IPR000206">
    <property type="entry name" value="Ribosomal_bL12"/>
</dbReference>
<evidence type="ECO:0000256" key="4">
    <source>
        <dbReference type="HAMAP-Rule" id="MF_00368"/>
    </source>
</evidence>
<dbReference type="InterPro" id="IPR008932">
    <property type="entry name" value="Ribosomal_bL12_oligo"/>
</dbReference>
<dbReference type="InterPro" id="IPR014719">
    <property type="entry name" value="Ribosomal_bL12_C/ClpS-like"/>
</dbReference>
<dbReference type="Gene3D" id="3.30.1390.10">
    <property type="match status" value="1"/>
</dbReference>
<dbReference type="GO" id="GO:0022625">
    <property type="term" value="C:cytosolic large ribosomal subunit"/>
    <property type="evidence" value="ECO:0007669"/>
    <property type="project" value="TreeGrafter"/>
</dbReference>
<evidence type="ECO:0000259" key="5">
    <source>
        <dbReference type="Pfam" id="PF00542"/>
    </source>
</evidence>
<reference evidence="7 8" key="1">
    <citation type="journal article" date="2011" name="PLoS ONE">
        <title>Core proteome of the minimal cell: comparative proteomics of three mollicute species.</title>
        <authorList>
            <person name="Fisunov G.Y."/>
            <person name="Alexeev D.G."/>
            <person name="Bazaleev N.A."/>
            <person name="Ladygina V.G."/>
            <person name="Galyamina M.A."/>
            <person name="Kondratov I.G."/>
            <person name="Zhukova N.A."/>
            <person name="Serebryakova M.V."/>
            <person name="Demina I.A."/>
            <person name="Govorun V.M."/>
        </authorList>
    </citation>
    <scope>NUCLEOTIDE SEQUENCE [LARGE SCALE GENOMIC DNA]</scope>
    <source>
        <strain evidence="7 8">S6</strain>
    </source>
</reference>
<evidence type="ECO:0000256" key="1">
    <source>
        <dbReference type="ARBA" id="ARBA00007197"/>
    </source>
</evidence>
<sequence>MAKLTKEQFIESLKEMTIVEINDVIKAIEEAFGVSAAAPVAAAAAAPAAAAPTEATVVLVSAGDKKVEVIKLVREVTGLGLMDAKKAVDTPPATIKENMNIEEAKALKAKFEAVGAKVDLK</sequence>
<dbReference type="PANTHER" id="PTHR45987:SF4">
    <property type="entry name" value="LARGE RIBOSOMAL SUBUNIT PROTEIN BL12M"/>
    <property type="match status" value="1"/>
</dbReference>
<dbReference type="Pfam" id="PF00542">
    <property type="entry name" value="Ribosomal_L12"/>
    <property type="match status" value="1"/>
</dbReference>
<dbReference type="FunFam" id="3.30.1390.10:FF:000001">
    <property type="entry name" value="50S ribosomal protein L7/L12"/>
    <property type="match status" value="1"/>
</dbReference>
<keyword evidence="2 4" id="KW-0689">Ribosomal protein</keyword>
<dbReference type="KEGG" id="mgz:GCW_00830"/>
<comment type="function">
    <text evidence="4">Forms part of the ribosomal stalk which helps the ribosome interact with GTP-bound translation factors. Is thus essential for accurate translation.</text>
</comment>
<dbReference type="PANTHER" id="PTHR45987">
    <property type="entry name" value="39S RIBOSOMAL PROTEIN L12"/>
    <property type="match status" value="1"/>
</dbReference>
<feature type="domain" description="Large ribosomal subunit protein bL12 C-terminal" evidence="5">
    <location>
        <begin position="56"/>
        <end position="121"/>
    </location>
</feature>
<organism evidence="7 8">
    <name type="scientific">Mycoplasmoides gallisepticum S6</name>
    <dbReference type="NCBI Taxonomy" id="1006581"/>
    <lineage>
        <taxon>Bacteria</taxon>
        <taxon>Bacillati</taxon>
        <taxon>Mycoplasmatota</taxon>
        <taxon>Mycoplasmoidales</taxon>
        <taxon>Mycoplasmoidaceae</taxon>
        <taxon>Mycoplasmoides</taxon>
    </lineage>
</organism>
<name>A0A0F6CK41_MYCGL</name>
<gene>
    <name evidence="4 7" type="primary">rplL</name>
    <name evidence="7" type="ORF">GCW_00830</name>
</gene>
<dbReference type="GO" id="GO:0003735">
    <property type="term" value="F:structural constituent of ribosome"/>
    <property type="evidence" value="ECO:0007669"/>
    <property type="project" value="InterPro"/>
</dbReference>
<dbReference type="Gene3D" id="1.20.5.710">
    <property type="entry name" value="Single helix bin"/>
    <property type="match status" value="1"/>
</dbReference>
<protein>
    <recommendedName>
        <fullName evidence="4">Large ribosomal subunit protein bL12</fullName>
    </recommendedName>
</protein>
<dbReference type="EMBL" id="CP006916">
    <property type="protein sequence ID" value="AHB99463.1"/>
    <property type="molecule type" value="Genomic_DNA"/>
</dbReference>
<dbReference type="SUPFAM" id="SSF54736">
    <property type="entry name" value="ClpS-like"/>
    <property type="match status" value="1"/>
</dbReference>
<evidence type="ECO:0000259" key="6">
    <source>
        <dbReference type="Pfam" id="PF16320"/>
    </source>
</evidence>
<dbReference type="eggNOG" id="COG0222">
    <property type="taxonomic scope" value="Bacteria"/>
</dbReference>